<sequence length="96" mass="11520">KQKKSYSWLIVVVSYNKNHKQNFETFQESFKPQNHYIEHADGQRQQVCQVSPDQLALRQVQMMITICCMRYLDKDTLMQLQARCHQVQTTEETLRQ</sequence>
<protein>
    <submittedName>
        <fullName evidence="1">Uncharacterized protein</fullName>
    </submittedName>
</protein>
<dbReference type="AlphaFoldDB" id="A0AAN9A5S9"/>
<name>A0AAN9A5S9_HALRR</name>
<reference evidence="1 2" key="1">
    <citation type="submission" date="2023-11" db="EMBL/GenBank/DDBJ databases">
        <title>Halocaridina rubra genome assembly.</title>
        <authorList>
            <person name="Smith C."/>
        </authorList>
    </citation>
    <scope>NUCLEOTIDE SEQUENCE [LARGE SCALE GENOMIC DNA]</scope>
    <source>
        <strain evidence="1">EP-1</strain>
        <tissue evidence="1">Whole</tissue>
    </source>
</reference>
<gene>
    <name evidence="1" type="ORF">SK128_000910</name>
</gene>
<organism evidence="1 2">
    <name type="scientific">Halocaridina rubra</name>
    <name type="common">Hawaiian red shrimp</name>
    <dbReference type="NCBI Taxonomy" id="373956"/>
    <lineage>
        <taxon>Eukaryota</taxon>
        <taxon>Metazoa</taxon>
        <taxon>Ecdysozoa</taxon>
        <taxon>Arthropoda</taxon>
        <taxon>Crustacea</taxon>
        <taxon>Multicrustacea</taxon>
        <taxon>Malacostraca</taxon>
        <taxon>Eumalacostraca</taxon>
        <taxon>Eucarida</taxon>
        <taxon>Decapoda</taxon>
        <taxon>Pleocyemata</taxon>
        <taxon>Caridea</taxon>
        <taxon>Atyoidea</taxon>
        <taxon>Atyidae</taxon>
        <taxon>Halocaridina</taxon>
    </lineage>
</organism>
<keyword evidence="2" id="KW-1185">Reference proteome</keyword>
<proteinExistence type="predicted"/>
<evidence type="ECO:0000313" key="1">
    <source>
        <dbReference type="EMBL" id="KAK7075264.1"/>
    </source>
</evidence>
<accession>A0AAN9A5S9</accession>
<dbReference type="EMBL" id="JAXCGZ010011337">
    <property type="protein sequence ID" value="KAK7075264.1"/>
    <property type="molecule type" value="Genomic_DNA"/>
</dbReference>
<comment type="caution">
    <text evidence="1">The sequence shown here is derived from an EMBL/GenBank/DDBJ whole genome shotgun (WGS) entry which is preliminary data.</text>
</comment>
<dbReference type="Proteomes" id="UP001381693">
    <property type="component" value="Unassembled WGS sequence"/>
</dbReference>
<evidence type="ECO:0000313" key="2">
    <source>
        <dbReference type="Proteomes" id="UP001381693"/>
    </source>
</evidence>
<feature type="non-terminal residue" evidence="1">
    <location>
        <position position="1"/>
    </location>
</feature>